<evidence type="ECO:0000313" key="4">
    <source>
        <dbReference type="EMBL" id="CAB4009480.1"/>
    </source>
</evidence>
<keyword evidence="2" id="KW-0540">Nuclease</keyword>
<gene>
    <name evidence="4" type="ORF">PACLA_8A021584</name>
</gene>
<evidence type="ECO:0000256" key="1">
    <source>
        <dbReference type="ARBA" id="ARBA00001946"/>
    </source>
</evidence>
<organism evidence="4 5">
    <name type="scientific">Paramuricea clavata</name>
    <name type="common">Red gorgonian</name>
    <name type="synonym">Violescent sea-whip</name>
    <dbReference type="NCBI Taxonomy" id="317549"/>
    <lineage>
        <taxon>Eukaryota</taxon>
        <taxon>Metazoa</taxon>
        <taxon>Cnidaria</taxon>
        <taxon>Anthozoa</taxon>
        <taxon>Octocorallia</taxon>
        <taxon>Malacalcyonacea</taxon>
        <taxon>Plexauridae</taxon>
        <taxon>Paramuricea</taxon>
    </lineage>
</organism>
<sequence length="275" mass="31798">MSLKQMVFKCENPEASVKAILTPSGETYLKGYDIAKALGYVKPKHAIKRHVDEEYKSTLRDLKGAPFQGPFEGGQPGTIYITEPGFYALVFKSNLKTAREFQMWVFSFVLPTLRKTGQVRLNPNNLSFKIESEFDLHVRVVRYIRRFYPDALITAGLGELQDTSSKRIASWRKGYQKGQPDIIIGNPSKRHIGFCIELKTPKGTGSLSKEQEDLLRKYRRNGYRCMVSNDYDLIVREVIEYFKDLRIKCENCSRRFLSENSLSSHEKYFHKIRCV</sequence>
<dbReference type="InterPro" id="IPR013087">
    <property type="entry name" value="Znf_C2H2_type"/>
</dbReference>
<dbReference type="PANTHER" id="PTHR36180:SF2">
    <property type="entry name" value="BRO FAMILY PROTEIN"/>
    <property type="match status" value="1"/>
</dbReference>
<dbReference type="InterPro" id="IPR014883">
    <property type="entry name" value="VRR_NUC"/>
</dbReference>
<dbReference type="Pfam" id="PF08774">
    <property type="entry name" value="VRR_NUC"/>
    <property type="match status" value="1"/>
</dbReference>
<name>A0A7D9EKN8_PARCT</name>
<dbReference type="PROSITE" id="PS50157">
    <property type="entry name" value="ZINC_FINGER_C2H2_2"/>
    <property type="match status" value="1"/>
</dbReference>
<proteinExistence type="predicted"/>
<accession>A0A7D9EKN8</accession>
<dbReference type="SMART" id="SM01040">
    <property type="entry name" value="Bro-N"/>
    <property type="match status" value="1"/>
</dbReference>
<keyword evidence="5" id="KW-1185">Reference proteome</keyword>
<comment type="caution">
    <text evidence="4">The sequence shown here is derived from an EMBL/GenBank/DDBJ whole genome shotgun (WGS) entry which is preliminary data.</text>
</comment>
<evidence type="ECO:0000256" key="2">
    <source>
        <dbReference type="ARBA" id="ARBA00022722"/>
    </source>
</evidence>
<evidence type="ECO:0000256" key="3">
    <source>
        <dbReference type="ARBA" id="ARBA00022801"/>
    </source>
</evidence>
<dbReference type="PROSITE" id="PS00028">
    <property type="entry name" value="ZINC_FINGER_C2H2_1"/>
    <property type="match status" value="1"/>
</dbReference>
<dbReference type="EMBL" id="CACRXK020006466">
    <property type="protein sequence ID" value="CAB4009480.1"/>
    <property type="molecule type" value="Genomic_DNA"/>
</dbReference>
<protein>
    <submittedName>
        <fullName evidence="4">Phage repressor</fullName>
    </submittedName>
</protein>
<reference evidence="4" key="1">
    <citation type="submission" date="2020-04" db="EMBL/GenBank/DDBJ databases">
        <authorList>
            <person name="Alioto T."/>
            <person name="Alioto T."/>
            <person name="Gomez Garrido J."/>
        </authorList>
    </citation>
    <scope>NUCLEOTIDE SEQUENCE</scope>
    <source>
        <strain evidence="4">A484AB</strain>
    </source>
</reference>
<dbReference type="GO" id="GO:0003676">
    <property type="term" value="F:nucleic acid binding"/>
    <property type="evidence" value="ECO:0007669"/>
    <property type="project" value="InterPro"/>
</dbReference>
<dbReference type="InterPro" id="IPR003497">
    <property type="entry name" value="BRO_N_domain"/>
</dbReference>
<dbReference type="Proteomes" id="UP001152795">
    <property type="component" value="Unassembled WGS sequence"/>
</dbReference>
<evidence type="ECO:0000313" key="5">
    <source>
        <dbReference type="Proteomes" id="UP001152795"/>
    </source>
</evidence>
<comment type="cofactor">
    <cofactor evidence="1">
        <name>Mg(2+)</name>
        <dbReference type="ChEBI" id="CHEBI:18420"/>
    </cofactor>
</comment>
<dbReference type="PROSITE" id="PS51750">
    <property type="entry name" value="BRO_N"/>
    <property type="match status" value="1"/>
</dbReference>
<dbReference type="AlphaFoldDB" id="A0A7D9EKN8"/>
<dbReference type="GO" id="GO:0004518">
    <property type="term" value="F:nuclease activity"/>
    <property type="evidence" value="ECO:0007669"/>
    <property type="project" value="UniProtKB-KW"/>
</dbReference>
<dbReference type="GO" id="GO:0016788">
    <property type="term" value="F:hydrolase activity, acting on ester bonds"/>
    <property type="evidence" value="ECO:0007669"/>
    <property type="project" value="InterPro"/>
</dbReference>
<dbReference type="Gene3D" id="3.40.1350.10">
    <property type="match status" value="1"/>
</dbReference>
<dbReference type="Pfam" id="PF02498">
    <property type="entry name" value="Bro-N"/>
    <property type="match status" value="1"/>
</dbReference>
<keyword evidence="3" id="KW-0378">Hydrolase</keyword>
<dbReference type="InterPro" id="IPR011856">
    <property type="entry name" value="tRNA_endonuc-like_dom_sf"/>
</dbReference>
<dbReference type="PANTHER" id="PTHR36180">
    <property type="entry name" value="DNA-BINDING PROTEIN-RELATED-RELATED"/>
    <property type="match status" value="1"/>
</dbReference>
<dbReference type="OrthoDB" id="5987341at2759"/>